<sequence length="170" mass="18975">TFGQSELALTLDRAQLPSSRTNQICHRLQGLAVGPTLFRFPVIETVTSRPNLPVGIHYHSAVHTASWVTHVDFMLRMYENARCVNIDVFEALDGSSGNFRLSMLRLGQPGSTPALVLPGGMAATHRKGVTAERFRTRFIRMSLVFALQWNNRQQQQTAVARKLDSLDTIV</sequence>
<accession>G7YXU6</accession>
<organism evidence="1 2">
    <name type="scientific">Clonorchis sinensis</name>
    <name type="common">Chinese liver fluke</name>
    <dbReference type="NCBI Taxonomy" id="79923"/>
    <lineage>
        <taxon>Eukaryota</taxon>
        <taxon>Metazoa</taxon>
        <taxon>Spiralia</taxon>
        <taxon>Lophotrochozoa</taxon>
        <taxon>Platyhelminthes</taxon>
        <taxon>Trematoda</taxon>
        <taxon>Digenea</taxon>
        <taxon>Opisthorchiida</taxon>
        <taxon>Opisthorchiata</taxon>
        <taxon>Opisthorchiidae</taxon>
        <taxon>Clonorchis</taxon>
    </lineage>
</organism>
<feature type="non-terminal residue" evidence="1">
    <location>
        <position position="1"/>
    </location>
</feature>
<reference key="2">
    <citation type="submission" date="2011-10" db="EMBL/GenBank/DDBJ databases">
        <title>The genome and transcriptome sequence of Clonorchis sinensis provide insights into the carcinogenic liver fluke.</title>
        <authorList>
            <person name="Wang X."/>
            <person name="Huang Y."/>
            <person name="Chen W."/>
            <person name="Liu H."/>
            <person name="Guo L."/>
            <person name="Chen Y."/>
            <person name="Luo F."/>
            <person name="Zhou W."/>
            <person name="Sun J."/>
            <person name="Mao Q."/>
            <person name="Liang P."/>
            <person name="Zhou C."/>
            <person name="Tian Y."/>
            <person name="Men J."/>
            <person name="Lv X."/>
            <person name="Huang L."/>
            <person name="Zhou J."/>
            <person name="Hu Y."/>
            <person name="Li R."/>
            <person name="Zhang F."/>
            <person name="Lei H."/>
            <person name="Li X."/>
            <person name="Hu X."/>
            <person name="Liang C."/>
            <person name="Xu J."/>
            <person name="Wu Z."/>
            <person name="Yu X."/>
        </authorList>
    </citation>
    <scope>NUCLEOTIDE SEQUENCE</scope>
    <source>
        <strain>Henan</strain>
    </source>
</reference>
<proteinExistence type="predicted"/>
<dbReference type="AlphaFoldDB" id="G7YXU6"/>
<name>G7YXU6_CLOSI</name>
<evidence type="ECO:0000313" key="1">
    <source>
        <dbReference type="EMBL" id="GAA57776.1"/>
    </source>
</evidence>
<keyword evidence="2" id="KW-1185">Reference proteome</keyword>
<reference evidence="1" key="1">
    <citation type="journal article" date="2011" name="Genome Biol.">
        <title>The draft genome of the carcinogenic human liver fluke Clonorchis sinensis.</title>
        <authorList>
            <person name="Wang X."/>
            <person name="Chen W."/>
            <person name="Huang Y."/>
            <person name="Sun J."/>
            <person name="Men J."/>
            <person name="Liu H."/>
            <person name="Luo F."/>
            <person name="Guo L."/>
            <person name="Lv X."/>
            <person name="Deng C."/>
            <person name="Zhou C."/>
            <person name="Fan Y."/>
            <person name="Li X."/>
            <person name="Huang L."/>
            <person name="Hu Y."/>
            <person name="Liang C."/>
            <person name="Hu X."/>
            <person name="Xu J."/>
            <person name="Yu X."/>
        </authorList>
    </citation>
    <scope>NUCLEOTIDE SEQUENCE [LARGE SCALE GENOMIC DNA]</scope>
    <source>
        <strain evidence="1">Henan</strain>
    </source>
</reference>
<evidence type="ECO:0000313" key="2">
    <source>
        <dbReference type="Proteomes" id="UP000008909"/>
    </source>
</evidence>
<protein>
    <submittedName>
        <fullName evidence="1">Uncharacterized protein</fullName>
    </submittedName>
</protein>
<gene>
    <name evidence="1" type="ORF">CLF_113185</name>
</gene>
<dbReference type="EMBL" id="DF145035">
    <property type="protein sequence ID" value="GAA57776.1"/>
    <property type="molecule type" value="Genomic_DNA"/>
</dbReference>
<dbReference type="Proteomes" id="UP000008909">
    <property type="component" value="Unassembled WGS sequence"/>
</dbReference>